<accession>A0A3B0TG38</accession>
<dbReference type="GO" id="GO:0050920">
    <property type="term" value="P:regulation of chemotaxis"/>
    <property type="evidence" value="ECO:0007669"/>
    <property type="project" value="InterPro"/>
</dbReference>
<gene>
    <name evidence="2" type="ORF">MNBD_ALPHA09-1548</name>
</gene>
<dbReference type="Gene3D" id="1.10.287.500">
    <property type="entry name" value="Helix hairpin bin"/>
    <property type="match status" value="2"/>
</dbReference>
<evidence type="ECO:0000256" key="1">
    <source>
        <dbReference type="SAM" id="MobiDB-lite"/>
    </source>
</evidence>
<organism evidence="2">
    <name type="scientific">hydrothermal vent metagenome</name>
    <dbReference type="NCBI Taxonomy" id="652676"/>
    <lineage>
        <taxon>unclassified sequences</taxon>
        <taxon>metagenomes</taxon>
        <taxon>ecological metagenomes</taxon>
    </lineage>
</organism>
<dbReference type="EMBL" id="UOEM01000091">
    <property type="protein sequence ID" value="VAW15880.1"/>
    <property type="molecule type" value="Genomic_DNA"/>
</dbReference>
<feature type="region of interest" description="Disordered" evidence="1">
    <location>
        <begin position="185"/>
        <end position="207"/>
    </location>
</feature>
<dbReference type="GO" id="GO:0003824">
    <property type="term" value="F:catalytic activity"/>
    <property type="evidence" value="ECO:0007669"/>
    <property type="project" value="InterPro"/>
</dbReference>
<protein>
    <submittedName>
        <fullName evidence="2">COG3143: Chemotaxis protein</fullName>
    </submittedName>
</protein>
<dbReference type="AlphaFoldDB" id="A0A3B0TG38"/>
<proteinExistence type="predicted"/>
<dbReference type="SUPFAM" id="SSF75708">
    <property type="entry name" value="Chemotaxis phosphatase CheZ"/>
    <property type="match status" value="1"/>
</dbReference>
<evidence type="ECO:0000313" key="2">
    <source>
        <dbReference type="EMBL" id="VAW15880.1"/>
    </source>
</evidence>
<reference evidence="2" key="1">
    <citation type="submission" date="2018-06" db="EMBL/GenBank/DDBJ databases">
        <authorList>
            <person name="Zhirakovskaya E."/>
        </authorList>
    </citation>
    <scope>NUCLEOTIDE SEQUENCE</scope>
</reference>
<dbReference type="GO" id="GO:0009288">
    <property type="term" value="C:bacterial-type flagellum"/>
    <property type="evidence" value="ECO:0007669"/>
    <property type="project" value="InterPro"/>
</dbReference>
<name>A0A3B0TG38_9ZZZZ</name>
<sequence>MSQTTAKNLALAGQSGSIDEVMAHLRNKDDDVSLVDLMTTAEHLVGSMQTIFGALDTSILREFGQIASSITKARDEIGRLQPQDITEEHIPEAGRELQAIISATEDATHTIMEAAENLLELEVTDIDTYKTAVEGEVMRIFEACSFQDITGQRVSKVVEALQDIDERVSRISAAFGSELVAVEKSERETTRDNRKRDQILNGPALDGEGIDQGDIDKLLTEDQSSIDALFD</sequence>
<dbReference type="InterPro" id="IPR007439">
    <property type="entry name" value="Chemotax_Pase_CheZ"/>
</dbReference>
<dbReference type="Pfam" id="PF04344">
    <property type="entry name" value="CheZ"/>
    <property type="match status" value="1"/>
</dbReference>
<feature type="compositionally biased region" description="Basic and acidic residues" evidence="1">
    <location>
        <begin position="185"/>
        <end position="198"/>
    </location>
</feature>